<dbReference type="InterPro" id="IPR006143">
    <property type="entry name" value="RND_pump_MFP"/>
</dbReference>
<sequence length="376" mass="41298">MNKETSMPMTPGMTSALWRLPVLMLLVLAVSLSACGDNQAEDNGDDEGPEGTPVRVTEVEVATVDEVERSMGTVETFSSPTVAAEVAGQIRRIEADVGDEVEEGDVLARIEREPFELGRNVAASEVARLEAQVRRMEMDLQRLERLSEREYATEQDRDALSAELDATREQLGSARHQLAQAERDLRLTRIVAPSSGVVDERMISEGSYISAGSSAFRIQPRDRYRAVVSYPESVGDRLSRGMEVILHPRGGRSGEVRGELTRLQPAVDPGSRSVRAIVEFENPGNWRSGMTVEARVVVEQREEAIRVPTISLVQRPAGTVVYLVDDEEVVETEVETGVRTSEWVEIHSGLEPGDVVVTDGANFLSDGAAIRVREDD</sequence>
<keyword evidence="8" id="KW-1185">Reference proteome</keyword>
<dbReference type="InterPro" id="IPR058637">
    <property type="entry name" value="YknX-like_C"/>
</dbReference>
<reference evidence="7 8" key="1">
    <citation type="submission" date="2022-03" db="EMBL/GenBank/DDBJ databases">
        <title>Genomic Encyclopedia of Type Strains, Phase III (KMG-III): the genomes of soil and plant-associated and newly described type strains.</title>
        <authorList>
            <person name="Whitman W."/>
        </authorList>
    </citation>
    <scope>NUCLEOTIDE SEQUENCE [LARGE SCALE GENOMIC DNA]</scope>
    <source>
        <strain evidence="7 8">BSker1</strain>
    </source>
</reference>
<organism evidence="7 8">
    <name type="scientific">Natronospira proteinivora</name>
    <dbReference type="NCBI Taxonomy" id="1807133"/>
    <lineage>
        <taxon>Bacteria</taxon>
        <taxon>Pseudomonadati</taxon>
        <taxon>Pseudomonadota</taxon>
        <taxon>Gammaproteobacteria</taxon>
        <taxon>Natronospirales</taxon>
        <taxon>Natronospiraceae</taxon>
        <taxon>Natronospira</taxon>
    </lineage>
</organism>
<comment type="similarity">
    <text evidence="1">Belongs to the membrane fusion protein (MFP) (TC 8.A.1) family.</text>
</comment>
<dbReference type="Pfam" id="PF25954">
    <property type="entry name" value="Beta-barrel_RND_2"/>
    <property type="match status" value="1"/>
</dbReference>
<evidence type="ECO:0000256" key="1">
    <source>
        <dbReference type="ARBA" id="ARBA00009477"/>
    </source>
</evidence>
<evidence type="ECO:0000259" key="5">
    <source>
        <dbReference type="Pfam" id="PF25973"/>
    </source>
</evidence>
<dbReference type="RefSeq" id="WP_253446535.1">
    <property type="nucleotide sequence ID" value="NZ_JALJYF010000001.1"/>
</dbReference>
<dbReference type="Gene3D" id="2.40.30.170">
    <property type="match status" value="1"/>
</dbReference>
<feature type="signal peptide" evidence="3">
    <location>
        <begin position="1"/>
        <end position="40"/>
    </location>
</feature>
<dbReference type="PANTHER" id="PTHR30469">
    <property type="entry name" value="MULTIDRUG RESISTANCE PROTEIN MDTA"/>
    <property type="match status" value="1"/>
</dbReference>
<evidence type="ECO:0000259" key="6">
    <source>
        <dbReference type="Pfam" id="PF25989"/>
    </source>
</evidence>
<evidence type="ECO:0000256" key="3">
    <source>
        <dbReference type="SAM" id="SignalP"/>
    </source>
</evidence>
<dbReference type="Proteomes" id="UP001523550">
    <property type="component" value="Unassembled WGS sequence"/>
</dbReference>
<feature type="chain" id="PRO_5047096810" evidence="3">
    <location>
        <begin position="41"/>
        <end position="376"/>
    </location>
</feature>
<proteinExistence type="inferred from homology"/>
<feature type="coiled-coil region" evidence="2">
    <location>
        <begin position="119"/>
        <end position="184"/>
    </location>
</feature>
<evidence type="ECO:0000256" key="2">
    <source>
        <dbReference type="SAM" id="Coils"/>
    </source>
</evidence>
<comment type="caution">
    <text evidence="7">The sequence shown here is derived from an EMBL/GenBank/DDBJ whole genome shotgun (WGS) entry which is preliminary data.</text>
</comment>
<evidence type="ECO:0000313" key="7">
    <source>
        <dbReference type="EMBL" id="MCP1727129.1"/>
    </source>
</evidence>
<name>A0ABT1G758_9GAMM</name>
<dbReference type="InterPro" id="IPR058792">
    <property type="entry name" value="Beta-barrel_RND_2"/>
</dbReference>
<dbReference type="NCBIfam" id="TIGR01730">
    <property type="entry name" value="RND_mfp"/>
    <property type="match status" value="1"/>
</dbReference>
<dbReference type="Gene3D" id="2.40.50.100">
    <property type="match status" value="1"/>
</dbReference>
<dbReference type="Pfam" id="PF25973">
    <property type="entry name" value="BSH_CzcB"/>
    <property type="match status" value="1"/>
</dbReference>
<dbReference type="PROSITE" id="PS51257">
    <property type="entry name" value="PROKAR_LIPOPROTEIN"/>
    <property type="match status" value="1"/>
</dbReference>
<gene>
    <name evidence="7" type="ORF">J2T60_001094</name>
</gene>
<evidence type="ECO:0000259" key="4">
    <source>
        <dbReference type="Pfam" id="PF25954"/>
    </source>
</evidence>
<dbReference type="Gene3D" id="1.10.287.470">
    <property type="entry name" value="Helix hairpin bin"/>
    <property type="match status" value="1"/>
</dbReference>
<keyword evidence="2" id="KW-0175">Coiled coil</keyword>
<dbReference type="SUPFAM" id="SSF111369">
    <property type="entry name" value="HlyD-like secretion proteins"/>
    <property type="match status" value="1"/>
</dbReference>
<dbReference type="Pfam" id="PF25989">
    <property type="entry name" value="YknX_C"/>
    <property type="match status" value="1"/>
</dbReference>
<dbReference type="Gene3D" id="2.40.420.20">
    <property type="match status" value="1"/>
</dbReference>
<protein>
    <submittedName>
        <fullName evidence="7">RND family efflux transporter MFP subunit</fullName>
    </submittedName>
</protein>
<feature type="domain" description="YknX-like C-terminal permuted SH3-like" evidence="6">
    <location>
        <begin position="305"/>
        <end position="372"/>
    </location>
</feature>
<accession>A0ABT1G758</accession>
<dbReference type="EMBL" id="JALJYF010000001">
    <property type="protein sequence ID" value="MCP1727129.1"/>
    <property type="molecule type" value="Genomic_DNA"/>
</dbReference>
<keyword evidence="3" id="KW-0732">Signal</keyword>
<evidence type="ECO:0000313" key="8">
    <source>
        <dbReference type="Proteomes" id="UP001523550"/>
    </source>
</evidence>
<dbReference type="PANTHER" id="PTHR30469:SF38">
    <property type="entry name" value="HLYD FAMILY SECRETION PROTEIN"/>
    <property type="match status" value="1"/>
</dbReference>
<feature type="domain" description="CzcB-like barrel-sandwich hybrid" evidence="5">
    <location>
        <begin position="81"/>
        <end position="218"/>
    </location>
</feature>
<dbReference type="InterPro" id="IPR058647">
    <property type="entry name" value="BSH_CzcB-like"/>
</dbReference>
<feature type="domain" description="CusB-like beta-barrel" evidence="4">
    <location>
        <begin position="227"/>
        <end position="296"/>
    </location>
</feature>